<dbReference type="InterPro" id="IPR013833">
    <property type="entry name" value="Cyt_c_oxidase_su3_a-hlx"/>
</dbReference>
<dbReference type="GO" id="GO:0004129">
    <property type="term" value="F:cytochrome-c oxidase activity"/>
    <property type="evidence" value="ECO:0007669"/>
    <property type="project" value="InterPro"/>
</dbReference>
<reference evidence="9 10" key="1">
    <citation type="submission" date="2016-10" db="EMBL/GenBank/DDBJ databases">
        <title>Lutibacter sp. LPB0138, isolated from marine gastropod.</title>
        <authorList>
            <person name="Kim E."/>
            <person name="Yi H."/>
        </authorList>
    </citation>
    <scope>NUCLEOTIDE SEQUENCE [LARGE SCALE GENOMIC DNA]</scope>
    <source>
        <strain evidence="9 10">LPB0138</strain>
    </source>
</reference>
<dbReference type="PANTHER" id="PTHR11403">
    <property type="entry name" value="CYTOCHROME C OXIDASE SUBUNIT III"/>
    <property type="match status" value="1"/>
</dbReference>
<dbReference type="Pfam" id="PF00510">
    <property type="entry name" value="COX3"/>
    <property type="match status" value="1"/>
</dbReference>
<dbReference type="AlphaFoldDB" id="A0A1D8P8G4"/>
<comment type="subcellular location">
    <subcellularLocation>
        <location evidence="1">Cell membrane</location>
        <topology evidence="1">Multi-pass membrane protein</topology>
    </subcellularLocation>
</comment>
<evidence type="ECO:0000256" key="7">
    <source>
        <dbReference type="SAM" id="Phobius"/>
    </source>
</evidence>
<dbReference type="KEGG" id="lul:LPB138_09250"/>
<evidence type="ECO:0000256" key="3">
    <source>
        <dbReference type="ARBA" id="ARBA00022475"/>
    </source>
</evidence>
<evidence type="ECO:0000256" key="4">
    <source>
        <dbReference type="ARBA" id="ARBA00022692"/>
    </source>
</evidence>
<dbReference type="Proteomes" id="UP000176050">
    <property type="component" value="Chromosome"/>
</dbReference>
<feature type="transmembrane region" description="Helical" evidence="7">
    <location>
        <begin position="113"/>
        <end position="133"/>
    </location>
</feature>
<feature type="domain" description="Heme-copper oxidase subunit III family profile" evidence="8">
    <location>
        <begin position="30"/>
        <end position="327"/>
    </location>
</feature>
<evidence type="ECO:0000313" key="10">
    <source>
        <dbReference type="Proteomes" id="UP000176050"/>
    </source>
</evidence>
<feature type="transmembrane region" description="Helical" evidence="7">
    <location>
        <begin position="263"/>
        <end position="287"/>
    </location>
</feature>
<keyword evidence="3" id="KW-1003">Cell membrane</keyword>
<protein>
    <submittedName>
        <fullName evidence="9">Cytochrome oxidase subunit III</fullName>
    </submittedName>
</protein>
<evidence type="ECO:0000256" key="5">
    <source>
        <dbReference type="ARBA" id="ARBA00022989"/>
    </source>
</evidence>
<proteinExistence type="inferred from homology"/>
<evidence type="ECO:0000259" key="8">
    <source>
        <dbReference type="PROSITE" id="PS50253"/>
    </source>
</evidence>
<feature type="transmembrane region" description="Helical" evidence="7">
    <location>
        <begin position="308"/>
        <end position="326"/>
    </location>
</feature>
<dbReference type="GO" id="GO:0019646">
    <property type="term" value="P:aerobic electron transport chain"/>
    <property type="evidence" value="ECO:0007669"/>
    <property type="project" value="InterPro"/>
</dbReference>
<keyword evidence="4 7" id="KW-0812">Transmembrane</keyword>
<accession>A0A1D8P8G4</accession>
<feature type="transmembrane region" description="Helical" evidence="7">
    <location>
        <begin position="81"/>
        <end position="101"/>
    </location>
</feature>
<dbReference type="OrthoDB" id="9810850at2"/>
<evidence type="ECO:0000313" key="9">
    <source>
        <dbReference type="EMBL" id="AOW20849.1"/>
    </source>
</evidence>
<dbReference type="RefSeq" id="WP_070237013.1">
    <property type="nucleotide sequence ID" value="NZ_CP017478.1"/>
</dbReference>
<dbReference type="STRING" id="1850246.LPB138_09250"/>
<keyword evidence="6 7" id="KW-0472">Membrane</keyword>
<name>A0A1D8P8G4_9FLAO</name>
<feature type="transmembrane region" description="Helical" evidence="7">
    <location>
        <begin position="31"/>
        <end position="53"/>
    </location>
</feature>
<dbReference type="EMBL" id="CP017478">
    <property type="protein sequence ID" value="AOW20849.1"/>
    <property type="molecule type" value="Genomic_DNA"/>
</dbReference>
<dbReference type="PANTHER" id="PTHR11403:SF2">
    <property type="entry name" value="CYTOCHROME BO(3) UBIQUINOL OXIDASE SUBUNIT 3"/>
    <property type="match status" value="1"/>
</dbReference>
<organism evidence="9 10">
    <name type="scientific">Urechidicola croceus</name>
    <dbReference type="NCBI Taxonomy" id="1850246"/>
    <lineage>
        <taxon>Bacteria</taxon>
        <taxon>Pseudomonadati</taxon>
        <taxon>Bacteroidota</taxon>
        <taxon>Flavobacteriia</taxon>
        <taxon>Flavobacteriales</taxon>
        <taxon>Flavobacteriaceae</taxon>
        <taxon>Urechidicola</taxon>
    </lineage>
</organism>
<dbReference type="PROSITE" id="PS50253">
    <property type="entry name" value="COX3"/>
    <property type="match status" value="1"/>
</dbReference>
<dbReference type="InterPro" id="IPR000298">
    <property type="entry name" value="Cyt_c_oxidase-like_su3"/>
</dbReference>
<sequence>MEATVATKGEHHSWDDDKTEKKPFGISYGKMMMWFFIMSDALTFSGFIVAYGLMRYKFIETWPIADEVFTHIPFSHGNHPMIYVAFMTFVLIFSSVTMVLAVDAGHQLKKTKVAWYMLWTIIGGIIFVGSQAWEWKTFITGSYGAVQMNDGKILQFVDETGHQVTLESFVTAHHKERTRHESKNGLWFVTEAPLAEFTVPEVIEAFKAHPELSVRTEKIDASKKKKEILSREASLKYLAEGKAVIKGANLKANEYGSTLFADFFFFITGFHGFHVFSGIVFNIIIFFNVIIGTYEKRKSYEMVEKVGLYWHFVDLVWVFVFTFFYLV</sequence>
<keyword evidence="10" id="KW-1185">Reference proteome</keyword>
<dbReference type="InterPro" id="IPR024791">
    <property type="entry name" value="Cyt_c/ubiquinol_Oxase_su3"/>
</dbReference>
<keyword evidence="5 7" id="KW-1133">Transmembrane helix</keyword>
<dbReference type="SUPFAM" id="SSF81452">
    <property type="entry name" value="Cytochrome c oxidase subunit III-like"/>
    <property type="match status" value="2"/>
</dbReference>
<gene>
    <name evidence="9" type="ORF">LPB138_09250</name>
</gene>
<evidence type="ECO:0000256" key="1">
    <source>
        <dbReference type="ARBA" id="ARBA00004651"/>
    </source>
</evidence>
<dbReference type="GO" id="GO:0005886">
    <property type="term" value="C:plasma membrane"/>
    <property type="evidence" value="ECO:0007669"/>
    <property type="project" value="UniProtKB-SubCell"/>
</dbReference>
<dbReference type="Gene3D" id="1.20.120.80">
    <property type="entry name" value="Cytochrome c oxidase, subunit III, four-helix bundle"/>
    <property type="match status" value="1"/>
</dbReference>
<evidence type="ECO:0000256" key="2">
    <source>
        <dbReference type="ARBA" id="ARBA00010581"/>
    </source>
</evidence>
<dbReference type="InterPro" id="IPR035973">
    <property type="entry name" value="Cyt_c_oxidase_su3-like_sf"/>
</dbReference>
<comment type="similarity">
    <text evidence="2">Belongs to the cytochrome c oxidase subunit 3 family.</text>
</comment>
<evidence type="ECO:0000256" key="6">
    <source>
        <dbReference type="ARBA" id="ARBA00023136"/>
    </source>
</evidence>